<dbReference type="Pfam" id="PF01568">
    <property type="entry name" value="Molydop_binding"/>
    <property type="match status" value="1"/>
</dbReference>
<dbReference type="AlphaFoldDB" id="A0A698FEF1"/>
<dbReference type="Gene3D" id="2.40.40.20">
    <property type="match status" value="1"/>
</dbReference>
<keyword evidence="9" id="KW-0732">Signal</keyword>
<dbReference type="EMBL" id="AAKUWM010000002">
    <property type="protein sequence ID" value="ECV9656689.1"/>
    <property type="molecule type" value="Genomic_DNA"/>
</dbReference>
<dbReference type="PROSITE" id="PS00932">
    <property type="entry name" value="MOLYBDOPTERIN_PROK_3"/>
    <property type="match status" value="1"/>
</dbReference>
<comment type="caution">
    <text evidence="11">The sequence shown here is derived from an EMBL/GenBank/DDBJ whole genome shotgun (WGS) entry which is preliminary data.</text>
</comment>
<evidence type="ECO:0000256" key="1">
    <source>
        <dbReference type="ARBA" id="ARBA00001942"/>
    </source>
</evidence>
<gene>
    <name evidence="11" type="ORF">F2N06_01510</name>
</gene>
<proteinExistence type="inferred from homology"/>
<keyword evidence="4" id="KW-0500">Molybdenum</keyword>
<dbReference type="InterPro" id="IPR006657">
    <property type="entry name" value="MoPterin_dinucl-bd_dom"/>
</dbReference>
<sequence>MQQKRRDFLKWSSLFGTLALSPASLSANMLKTSPIVSKWAGCNVNCGTKCPVKAHVQDGVIKYVSTDDEGDDSFDKRQVRACVRGRSSRYKVYDANRLKRPLKRVGKRGEGKFAPISWEQAFDEIAAKMKEVKEKYGNEAFFMTYSTGTFGSVLGNCYGYLSPFARLLSLYGGYLNYHNSYSTAQISQGMDFFYGGAPLSDSSGDGGTPASDIATLRHAKLAVFFGANHVETRMGGGGVGYAYQKALEESGCRVIHIDPRYNDSMIGHCDEWVPIAPGTDAALIAAFAYVMIKENLLDRKFLDTYTIGFSEHTLPKDAPKNSSYESYVLGLSDGIEKTPEWASKITKIPAKKIVQLAIEIASVKPCFIEQGWGPQRHSNGEQNARSIALLACMIGSIGQLGGNTGARTGSSKVYDIKTIPCQNPIKDSIPCFLYTDAIVRGKEMTALSDGIRGTDQLKQNIKFIFNISGNCLTNQHSTIKEVDRILSDESLCECIVDVNVTRTPSNNYADYILPDATTLEQEDFLLPSSGYYSNRPYIVYCQKAIEPVGECKTIYEMCTELSKRLELEGQFTEGRTQKEWLKYLYEESRKNNPILPSFEEMTAKGVVRFEPIEPNVALRTFIEDPIKNPLQTPTGKIEIYSTKLATMQKTWKLREGQQIVPIPVYESQREGALDPLRKKYPLQFFGYHYKGRTHSSFWEIPVIRETNPQEIWINTLDAHDRDIKTGDKIRVRNDLGVLEGIAKVTTRVVPGCAVTSQGAWAKYENGIDVGTCVNSLASLEPTAISKGNGQHSILVEIAKA</sequence>
<dbReference type="SUPFAM" id="SSF50692">
    <property type="entry name" value="ADC-like"/>
    <property type="match status" value="1"/>
</dbReference>
<dbReference type="InterPro" id="IPR027467">
    <property type="entry name" value="MopterinOxRdtase_cofactor_BS"/>
</dbReference>
<dbReference type="GO" id="GO:0030151">
    <property type="term" value="F:molybdenum ion binding"/>
    <property type="evidence" value="ECO:0007669"/>
    <property type="project" value="InterPro"/>
</dbReference>
<dbReference type="GO" id="GO:0051539">
    <property type="term" value="F:4 iron, 4 sulfur cluster binding"/>
    <property type="evidence" value="ECO:0007669"/>
    <property type="project" value="UniProtKB-KW"/>
</dbReference>
<dbReference type="PANTHER" id="PTHR43742">
    <property type="entry name" value="TRIMETHYLAMINE-N-OXIDE REDUCTASE"/>
    <property type="match status" value="1"/>
</dbReference>
<dbReference type="PROSITE" id="PS51669">
    <property type="entry name" value="4FE4S_MOW_BIS_MGD"/>
    <property type="match status" value="1"/>
</dbReference>
<keyword evidence="5" id="KW-0479">Metal-binding</keyword>
<organism evidence="11">
    <name type="scientific">Campylobacter jejuni</name>
    <dbReference type="NCBI Taxonomy" id="197"/>
    <lineage>
        <taxon>Bacteria</taxon>
        <taxon>Pseudomonadati</taxon>
        <taxon>Campylobacterota</taxon>
        <taxon>Epsilonproteobacteria</taxon>
        <taxon>Campylobacterales</taxon>
        <taxon>Campylobacteraceae</taxon>
        <taxon>Campylobacter</taxon>
    </lineage>
</organism>
<feature type="chain" id="PRO_5025599281" evidence="9">
    <location>
        <begin position="27"/>
        <end position="800"/>
    </location>
</feature>
<dbReference type="PANTHER" id="PTHR43742:SF3">
    <property type="entry name" value="DIMETHYL SULFOXIDE REDUCTASE DMSA"/>
    <property type="match status" value="1"/>
</dbReference>
<keyword evidence="6" id="KW-0560">Oxidoreductase</keyword>
<dbReference type="PROSITE" id="PS00551">
    <property type="entry name" value="MOLYBDOPTERIN_PROK_1"/>
    <property type="match status" value="1"/>
</dbReference>
<reference evidence="11" key="1">
    <citation type="submission" date="2019-09" db="EMBL/GenBank/DDBJ databases">
        <authorList>
            <consortium name="GenomeTrakr network: Whole genome sequencing for foodborne pathogen traceback"/>
        </authorList>
    </citation>
    <scope>NUCLEOTIDE SEQUENCE [LARGE SCALE GENOMIC DNA]</scope>
    <source>
        <strain evidence="11">TTU_583</strain>
    </source>
</reference>
<dbReference type="SUPFAM" id="SSF53706">
    <property type="entry name" value="Formate dehydrogenase/DMSO reductase, domains 1-3"/>
    <property type="match status" value="1"/>
</dbReference>
<keyword evidence="8" id="KW-0411">Iron-sulfur</keyword>
<comment type="cofactor">
    <cofactor evidence="1">
        <name>Mo-bis(molybdopterin guanine dinucleotide)</name>
        <dbReference type="ChEBI" id="CHEBI:60539"/>
    </cofactor>
</comment>
<accession>A0A698FEF1</accession>
<dbReference type="InterPro" id="IPR050612">
    <property type="entry name" value="Prok_Mopterin_Oxidored"/>
</dbReference>
<comment type="similarity">
    <text evidence="2">Belongs to the prokaryotic molybdopterin-containing oxidoreductase family.</text>
</comment>
<protein>
    <submittedName>
        <fullName evidence="11">Molybdopterin-dependent oxidoreductase</fullName>
    </submittedName>
</protein>
<dbReference type="GO" id="GO:0009389">
    <property type="term" value="F:dimethyl sulfoxide reductase activity"/>
    <property type="evidence" value="ECO:0007669"/>
    <property type="project" value="InterPro"/>
</dbReference>
<dbReference type="InterPro" id="IPR009010">
    <property type="entry name" value="Asp_de-COase-like_dom_sf"/>
</dbReference>
<evidence type="ECO:0000256" key="6">
    <source>
        <dbReference type="ARBA" id="ARBA00023002"/>
    </source>
</evidence>
<keyword evidence="3" id="KW-0004">4Fe-4S</keyword>
<evidence type="ECO:0000256" key="5">
    <source>
        <dbReference type="ARBA" id="ARBA00022723"/>
    </source>
</evidence>
<evidence type="ECO:0000256" key="7">
    <source>
        <dbReference type="ARBA" id="ARBA00023004"/>
    </source>
</evidence>
<keyword evidence="7" id="KW-0408">Iron</keyword>
<feature type="domain" description="4Fe-4S Mo/W bis-MGD-type" evidence="10">
    <location>
        <begin position="35"/>
        <end position="96"/>
    </location>
</feature>
<feature type="signal peptide" evidence="9">
    <location>
        <begin position="1"/>
        <end position="26"/>
    </location>
</feature>
<dbReference type="Gene3D" id="2.20.25.90">
    <property type="entry name" value="ADC-like domains"/>
    <property type="match status" value="1"/>
</dbReference>
<evidence type="ECO:0000256" key="3">
    <source>
        <dbReference type="ARBA" id="ARBA00022485"/>
    </source>
</evidence>
<dbReference type="Pfam" id="PF00384">
    <property type="entry name" value="Molybdopterin"/>
    <property type="match status" value="1"/>
</dbReference>
<evidence type="ECO:0000259" key="10">
    <source>
        <dbReference type="PROSITE" id="PS51669"/>
    </source>
</evidence>
<dbReference type="InterPro" id="IPR011888">
    <property type="entry name" value="Anaer_DMSO_reductase"/>
</dbReference>
<dbReference type="CDD" id="cd02770">
    <property type="entry name" value="MopB_DmsA-EC"/>
    <property type="match status" value="1"/>
</dbReference>
<dbReference type="GO" id="GO:0009055">
    <property type="term" value="F:electron transfer activity"/>
    <property type="evidence" value="ECO:0007669"/>
    <property type="project" value="TreeGrafter"/>
</dbReference>
<dbReference type="NCBIfam" id="TIGR02166">
    <property type="entry name" value="dmsA_ynfE"/>
    <property type="match status" value="1"/>
</dbReference>
<dbReference type="InterPro" id="IPR006963">
    <property type="entry name" value="Mopterin_OxRdtase_4Fe-4S_dom"/>
</dbReference>
<dbReference type="GO" id="GO:0030288">
    <property type="term" value="C:outer membrane-bounded periplasmic space"/>
    <property type="evidence" value="ECO:0007669"/>
    <property type="project" value="TreeGrafter"/>
</dbReference>
<evidence type="ECO:0000313" key="11">
    <source>
        <dbReference type="EMBL" id="ECV9656689.1"/>
    </source>
</evidence>
<name>A0A698FEF1_CAMJU</name>
<dbReference type="Gene3D" id="3.40.50.740">
    <property type="match status" value="2"/>
</dbReference>
<dbReference type="InterPro" id="IPR006656">
    <property type="entry name" value="Mopterin_OxRdtase"/>
</dbReference>
<evidence type="ECO:0000256" key="2">
    <source>
        <dbReference type="ARBA" id="ARBA00010312"/>
    </source>
</evidence>
<dbReference type="Gene3D" id="3.40.228.10">
    <property type="entry name" value="Dimethylsulfoxide Reductase, domain 2"/>
    <property type="match status" value="1"/>
</dbReference>
<dbReference type="SMART" id="SM00926">
    <property type="entry name" value="Molybdop_Fe4S4"/>
    <property type="match status" value="1"/>
</dbReference>
<dbReference type="GO" id="GO:0043546">
    <property type="term" value="F:molybdopterin cofactor binding"/>
    <property type="evidence" value="ECO:0007669"/>
    <property type="project" value="InterPro"/>
</dbReference>
<evidence type="ECO:0000256" key="9">
    <source>
        <dbReference type="SAM" id="SignalP"/>
    </source>
</evidence>
<dbReference type="GO" id="GO:0009061">
    <property type="term" value="P:anaerobic respiration"/>
    <property type="evidence" value="ECO:0007669"/>
    <property type="project" value="TreeGrafter"/>
</dbReference>
<dbReference type="InterPro" id="IPR006655">
    <property type="entry name" value="Mopterin_OxRdtase_prok_CS"/>
</dbReference>
<evidence type="ECO:0000256" key="8">
    <source>
        <dbReference type="ARBA" id="ARBA00023014"/>
    </source>
</evidence>
<dbReference type="Pfam" id="PF04879">
    <property type="entry name" value="Molybdop_Fe4S4"/>
    <property type="match status" value="1"/>
</dbReference>
<evidence type="ECO:0000256" key="4">
    <source>
        <dbReference type="ARBA" id="ARBA00022505"/>
    </source>
</evidence>
<dbReference type="FunFam" id="3.40.228.10:FF:000004">
    <property type="entry name" value="Dimethyl sulfoxide reductase subunit A"/>
    <property type="match status" value="1"/>
</dbReference>